<accession>A0A7V8NNQ8</accession>
<gene>
    <name evidence="3" type="ORF">HRJ53_06405</name>
</gene>
<dbReference type="GO" id="GO:0035438">
    <property type="term" value="F:cyclic-di-GMP binding"/>
    <property type="evidence" value="ECO:0007669"/>
    <property type="project" value="InterPro"/>
</dbReference>
<feature type="domain" description="PilZ" evidence="2">
    <location>
        <begin position="8"/>
        <end position="95"/>
    </location>
</feature>
<sequence>MQRTRYPERRRTVRLPLQIPVKVRCRLPEGETIDLQAATYVVSAHGALLLMDTPLLPGQNIRIFNEMTAESAECHVTSLREKRERRFVGITFSSPNTDFWHIVFPKAGTRQAVRSPQTGALVPPGFRQDDNNNPF</sequence>
<dbReference type="SUPFAM" id="SSF141371">
    <property type="entry name" value="PilZ domain-like"/>
    <property type="match status" value="1"/>
</dbReference>
<keyword evidence="4" id="KW-1185">Reference proteome</keyword>
<protein>
    <submittedName>
        <fullName evidence="3">PilZ domain-containing protein</fullName>
    </submittedName>
</protein>
<evidence type="ECO:0000313" key="3">
    <source>
        <dbReference type="EMBL" id="MBA0084606.1"/>
    </source>
</evidence>
<dbReference type="Proteomes" id="UP000567293">
    <property type="component" value="Unassembled WGS sequence"/>
</dbReference>
<dbReference type="Pfam" id="PF07238">
    <property type="entry name" value="PilZ"/>
    <property type="match status" value="1"/>
</dbReference>
<reference evidence="3" key="1">
    <citation type="submission" date="2020-06" db="EMBL/GenBank/DDBJ databases">
        <title>Legume-microbial interactions unlock mineral nutrients during tropical forest succession.</title>
        <authorList>
            <person name="Epihov D.Z."/>
        </authorList>
    </citation>
    <scope>NUCLEOTIDE SEQUENCE [LARGE SCALE GENOMIC DNA]</scope>
    <source>
        <strain evidence="3">Pan2503</strain>
    </source>
</reference>
<dbReference type="EMBL" id="JACDQQ010000636">
    <property type="protein sequence ID" value="MBA0084606.1"/>
    <property type="molecule type" value="Genomic_DNA"/>
</dbReference>
<dbReference type="InterPro" id="IPR009875">
    <property type="entry name" value="PilZ_domain"/>
</dbReference>
<evidence type="ECO:0000313" key="4">
    <source>
        <dbReference type="Proteomes" id="UP000567293"/>
    </source>
</evidence>
<evidence type="ECO:0000256" key="1">
    <source>
        <dbReference type="SAM" id="MobiDB-lite"/>
    </source>
</evidence>
<name>A0A7V8NNQ8_9BACT</name>
<evidence type="ECO:0000259" key="2">
    <source>
        <dbReference type="Pfam" id="PF07238"/>
    </source>
</evidence>
<dbReference type="Gene3D" id="2.40.10.220">
    <property type="entry name" value="predicted glycosyltransferase like domains"/>
    <property type="match status" value="1"/>
</dbReference>
<feature type="region of interest" description="Disordered" evidence="1">
    <location>
        <begin position="115"/>
        <end position="135"/>
    </location>
</feature>
<proteinExistence type="predicted"/>
<comment type="caution">
    <text evidence="3">The sequence shown here is derived from an EMBL/GenBank/DDBJ whole genome shotgun (WGS) entry which is preliminary data.</text>
</comment>
<dbReference type="AlphaFoldDB" id="A0A7V8NNQ8"/>
<organism evidence="3 4">
    <name type="scientific">Candidatus Acidiferrum panamense</name>
    <dbReference type="NCBI Taxonomy" id="2741543"/>
    <lineage>
        <taxon>Bacteria</taxon>
        <taxon>Pseudomonadati</taxon>
        <taxon>Acidobacteriota</taxon>
        <taxon>Terriglobia</taxon>
        <taxon>Candidatus Acidiferrales</taxon>
        <taxon>Candidatus Acidiferrum</taxon>
    </lineage>
</organism>